<name>A0AAV9GI07_9PEZI</name>
<accession>A0AAV9GI07</accession>
<comment type="caution">
    <text evidence="1">The sequence shown here is derived from an EMBL/GenBank/DDBJ whole genome shotgun (WGS) entry which is preliminary data.</text>
</comment>
<reference evidence="1" key="1">
    <citation type="journal article" date="2023" name="Mol. Phylogenet. Evol.">
        <title>Genome-scale phylogeny and comparative genomics of the fungal order Sordariales.</title>
        <authorList>
            <person name="Hensen N."/>
            <person name="Bonometti L."/>
            <person name="Westerberg I."/>
            <person name="Brannstrom I.O."/>
            <person name="Guillou S."/>
            <person name="Cros-Aarteil S."/>
            <person name="Calhoun S."/>
            <person name="Haridas S."/>
            <person name="Kuo A."/>
            <person name="Mondo S."/>
            <person name="Pangilinan J."/>
            <person name="Riley R."/>
            <person name="LaButti K."/>
            <person name="Andreopoulos B."/>
            <person name="Lipzen A."/>
            <person name="Chen C."/>
            <person name="Yan M."/>
            <person name="Daum C."/>
            <person name="Ng V."/>
            <person name="Clum A."/>
            <person name="Steindorff A."/>
            <person name="Ohm R.A."/>
            <person name="Martin F."/>
            <person name="Silar P."/>
            <person name="Natvig D.O."/>
            <person name="Lalanne C."/>
            <person name="Gautier V."/>
            <person name="Ament-Velasquez S.L."/>
            <person name="Kruys A."/>
            <person name="Hutchinson M.I."/>
            <person name="Powell A.J."/>
            <person name="Barry K."/>
            <person name="Miller A.N."/>
            <person name="Grigoriev I.V."/>
            <person name="Debuchy R."/>
            <person name="Gladieux P."/>
            <person name="Hiltunen Thoren M."/>
            <person name="Johannesson H."/>
        </authorList>
    </citation>
    <scope>NUCLEOTIDE SEQUENCE</scope>
    <source>
        <strain evidence="1">PSN243</strain>
    </source>
</reference>
<keyword evidence="2" id="KW-1185">Reference proteome</keyword>
<dbReference type="Proteomes" id="UP001321760">
    <property type="component" value="Unassembled WGS sequence"/>
</dbReference>
<evidence type="ECO:0000313" key="1">
    <source>
        <dbReference type="EMBL" id="KAK4447971.1"/>
    </source>
</evidence>
<dbReference type="InterPro" id="IPR027417">
    <property type="entry name" value="P-loop_NTPase"/>
</dbReference>
<dbReference type="SUPFAM" id="SSF52540">
    <property type="entry name" value="P-loop containing nucleoside triphosphate hydrolases"/>
    <property type="match status" value="1"/>
</dbReference>
<evidence type="ECO:0000313" key="2">
    <source>
        <dbReference type="Proteomes" id="UP001321760"/>
    </source>
</evidence>
<reference evidence="1" key="2">
    <citation type="submission" date="2023-05" db="EMBL/GenBank/DDBJ databases">
        <authorList>
            <consortium name="Lawrence Berkeley National Laboratory"/>
            <person name="Steindorff A."/>
            <person name="Hensen N."/>
            <person name="Bonometti L."/>
            <person name="Westerberg I."/>
            <person name="Brannstrom I.O."/>
            <person name="Guillou S."/>
            <person name="Cros-Aarteil S."/>
            <person name="Calhoun S."/>
            <person name="Haridas S."/>
            <person name="Kuo A."/>
            <person name="Mondo S."/>
            <person name="Pangilinan J."/>
            <person name="Riley R."/>
            <person name="Labutti K."/>
            <person name="Andreopoulos B."/>
            <person name="Lipzen A."/>
            <person name="Chen C."/>
            <person name="Yanf M."/>
            <person name="Daum C."/>
            <person name="Ng V."/>
            <person name="Clum A."/>
            <person name="Ohm R."/>
            <person name="Martin F."/>
            <person name="Silar P."/>
            <person name="Natvig D."/>
            <person name="Lalanne C."/>
            <person name="Gautier V."/>
            <person name="Ament-Velasquez S.L."/>
            <person name="Kruys A."/>
            <person name="Hutchinson M.I."/>
            <person name="Powell A.J."/>
            <person name="Barry K."/>
            <person name="Miller A.N."/>
            <person name="Grigoriev I.V."/>
            <person name="Debuchy R."/>
            <person name="Gladieux P."/>
            <person name="Thoren M.H."/>
            <person name="Johannesson H."/>
        </authorList>
    </citation>
    <scope>NUCLEOTIDE SEQUENCE</scope>
    <source>
        <strain evidence="1">PSN243</strain>
    </source>
</reference>
<sequence>MDTPLPKPFSDYLPMMNPALARELSRRMENQFIQENQRSAADIVQFRNQLKAMDDAALFEFQHDAKLRPGQIIKMRKEKPDEKMIISSHSDSFLDAVAKILEREFRKDETLRVSVGQIDSSPAHLRGRPDDLAQRLNDRSDDLGIILLGSLSAAWHGLNMTGASILVLAHPVWTQDKYDRLVGTIRRLGQTRVTTIVNIAPADGSVEWANIVREMGSIM</sequence>
<gene>
    <name evidence="1" type="ORF">QBC34DRAFT_381803</name>
</gene>
<organism evidence="1 2">
    <name type="scientific">Podospora aff. communis PSN243</name>
    <dbReference type="NCBI Taxonomy" id="3040156"/>
    <lineage>
        <taxon>Eukaryota</taxon>
        <taxon>Fungi</taxon>
        <taxon>Dikarya</taxon>
        <taxon>Ascomycota</taxon>
        <taxon>Pezizomycotina</taxon>
        <taxon>Sordariomycetes</taxon>
        <taxon>Sordariomycetidae</taxon>
        <taxon>Sordariales</taxon>
        <taxon>Podosporaceae</taxon>
        <taxon>Podospora</taxon>
    </lineage>
</organism>
<proteinExistence type="predicted"/>
<dbReference type="Gene3D" id="3.40.50.300">
    <property type="entry name" value="P-loop containing nucleotide triphosphate hydrolases"/>
    <property type="match status" value="1"/>
</dbReference>
<evidence type="ECO:0008006" key="3">
    <source>
        <dbReference type="Google" id="ProtNLM"/>
    </source>
</evidence>
<dbReference type="AlphaFoldDB" id="A0AAV9GI07"/>
<dbReference type="EMBL" id="MU865946">
    <property type="protein sequence ID" value="KAK4447971.1"/>
    <property type="molecule type" value="Genomic_DNA"/>
</dbReference>
<protein>
    <recommendedName>
        <fullName evidence="3">Helicase C-terminal domain-containing protein</fullName>
    </recommendedName>
</protein>